<dbReference type="PANTHER" id="PTHR42938:SF47">
    <property type="entry name" value="HYDROXYPYRUVATE REDUCTASE"/>
    <property type="match status" value="1"/>
</dbReference>
<dbReference type="InterPro" id="IPR045626">
    <property type="entry name" value="PGDH_ASB_dom"/>
</dbReference>
<keyword evidence="9" id="KW-0718">Serine biosynthesis</keyword>
<evidence type="ECO:0000256" key="7">
    <source>
        <dbReference type="ARBA" id="ARBA00048126"/>
    </source>
</evidence>
<dbReference type="InterPro" id="IPR029753">
    <property type="entry name" value="D-isomer_DH_CS"/>
</dbReference>
<dbReference type="SUPFAM" id="SSF143548">
    <property type="entry name" value="Serine metabolism enzymes domain"/>
    <property type="match status" value="1"/>
</dbReference>
<dbReference type="SUPFAM" id="SSF52283">
    <property type="entry name" value="Formate/glycerate dehydrogenase catalytic domain-like"/>
    <property type="match status" value="1"/>
</dbReference>
<evidence type="ECO:0000256" key="6">
    <source>
        <dbReference type="ARBA" id="ARBA00023027"/>
    </source>
</evidence>
<evidence type="ECO:0000259" key="10">
    <source>
        <dbReference type="PROSITE" id="PS51671"/>
    </source>
</evidence>
<evidence type="ECO:0000256" key="4">
    <source>
        <dbReference type="ARBA" id="ARBA00021582"/>
    </source>
</evidence>
<dbReference type="Proteomes" id="UP000747791">
    <property type="component" value="Unassembled WGS sequence"/>
</dbReference>
<dbReference type="SUPFAM" id="SSF51735">
    <property type="entry name" value="NAD(P)-binding Rossmann-fold domains"/>
    <property type="match status" value="1"/>
</dbReference>
<evidence type="ECO:0000313" key="13">
    <source>
        <dbReference type="EMBL" id="NCU62884.1"/>
    </source>
</evidence>
<keyword evidence="5 9" id="KW-0560">Oxidoreductase</keyword>
<dbReference type="InterPro" id="IPR002912">
    <property type="entry name" value="ACT_dom"/>
</dbReference>
<dbReference type="Proteomes" id="UP000572953">
    <property type="component" value="Unassembled WGS sequence"/>
</dbReference>
<dbReference type="CDD" id="cd12173">
    <property type="entry name" value="PGDH_4"/>
    <property type="match status" value="1"/>
</dbReference>
<dbReference type="Pfam" id="PF00389">
    <property type="entry name" value="2-Hacid_dh"/>
    <property type="match status" value="1"/>
</dbReference>
<name>A0A845SA60_9PROT</name>
<comment type="caution">
    <text evidence="13">The sequence shown here is derived from an EMBL/GenBank/DDBJ whole genome shotgun (WGS) entry which is preliminary data.</text>
</comment>
<comment type="pathway">
    <text evidence="2 9">Amino-acid biosynthesis; L-serine biosynthesis; L-serine from 3-phospho-D-glycerate: step 1/3.</text>
</comment>
<dbReference type="InterPro" id="IPR036291">
    <property type="entry name" value="NAD(P)-bd_dom_sf"/>
</dbReference>
<dbReference type="GO" id="GO:0006564">
    <property type="term" value="P:L-serine biosynthetic process"/>
    <property type="evidence" value="ECO:0007669"/>
    <property type="project" value="UniProtKB-UniRule"/>
</dbReference>
<evidence type="ECO:0000256" key="2">
    <source>
        <dbReference type="ARBA" id="ARBA00005216"/>
    </source>
</evidence>
<dbReference type="InterPro" id="IPR006236">
    <property type="entry name" value="PGDH"/>
</dbReference>
<dbReference type="Proteomes" id="UP000713222">
    <property type="component" value="Unassembled WGS sequence"/>
</dbReference>
<reference evidence="13 14" key="1">
    <citation type="submission" date="2018-10" db="EMBL/GenBank/DDBJ databases">
        <title>Iterative Subtractive Binning of Freshwater Chronoseries Metagenomes Recovers Nearly Complete Genomes from over Four Hundred Novel Species.</title>
        <authorList>
            <person name="Rodriguez-R L.M."/>
            <person name="Tsementzi D."/>
            <person name="Luo C."/>
            <person name="Konstantinidis K.T."/>
        </authorList>
    </citation>
    <scope>NUCLEOTIDE SEQUENCE [LARGE SCALE GENOMIC DNA]</scope>
    <source>
        <strain evidence="13">WB7_2B_003</strain>
        <strain evidence="11">WB7_6_001</strain>
        <strain evidence="12">WB8_2A_004</strain>
    </source>
</reference>
<sequence>MYKVLIADKLSNEALAIFKENGIEAITKTDLDAKSLIKELQDCDGLVVRSATKATKEVIESCKKLKVIGRAGIGVDNVDLDAATSNGKVVMNTPFGNSITTAEHAITLILSTARQIPYADKTTHEGKWEKSTIKGVEVTGKTLGIIGCGNIGTIVAQRALGLQFKVIVFDPFLQDKRALELGVEKVTLDDLFKRSDFITLHTPLNEKTKNIINKDAFKKMKKGVRVVNCARGGLIDEVALKENLESGHVASAALDVFVEEPPKGSPLLGTKNLILTPHLGASTTEAQEKVAVQIAEQISDYLKTGAITNAVNTFSLTAKEYQSVKPFLKLSNLLGGFAGQLTENAIKSVQIEFEGAAANVNTASLTQTIIYSLLKPTTDSINIINSILVAKSKSISISEVKHQKENDYQSLIKLTVVTDKQTRSVSGTIFGGKARIVEIKGIKIEADLSEHNLYVTNQDKPGFIKDLSKILADNKINIATFHLGRLSSGGEAIAIISTDNKIENSVIESIKKIPLVIQAKYIQFKDKENE</sequence>
<dbReference type="EMBL" id="RGGN01000056">
    <property type="protein sequence ID" value="NCU62884.1"/>
    <property type="molecule type" value="Genomic_DNA"/>
</dbReference>
<evidence type="ECO:0000256" key="9">
    <source>
        <dbReference type="RuleBase" id="RU363003"/>
    </source>
</evidence>
<feature type="domain" description="ACT" evidence="10">
    <location>
        <begin position="452"/>
        <end position="524"/>
    </location>
</feature>
<proteinExistence type="inferred from homology"/>
<dbReference type="FunFam" id="3.40.50.720:FF:000021">
    <property type="entry name" value="D-3-phosphoglycerate dehydrogenase"/>
    <property type="match status" value="1"/>
</dbReference>
<dbReference type="AlphaFoldDB" id="A0A845SA60"/>
<dbReference type="EC" id="1.1.1.95" evidence="9"/>
<dbReference type="PANTHER" id="PTHR42938">
    <property type="entry name" value="FORMATE DEHYDROGENASE 1"/>
    <property type="match status" value="1"/>
</dbReference>
<comment type="function">
    <text evidence="1">Catalyzes the reversible oxidation of 3-phospho-D-glycerate to 3-phosphonooxypyruvate, the first step of the phosphorylated L-serine biosynthesis pathway. Also catalyzes the reversible oxidation of 2-hydroxyglutarate to 2-oxoglutarate.</text>
</comment>
<dbReference type="GO" id="GO:0004617">
    <property type="term" value="F:phosphoglycerate dehydrogenase activity"/>
    <property type="evidence" value="ECO:0007669"/>
    <property type="project" value="UniProtKB-UniRule"/>
</dbReference>
<comment type="similarity">
    <text evidence="3 9">Belongs to the D-isomer specific 2-hydroxyacid dehydrogenase family.</text>
</comment>
<dbReference type="InterPro" id="IPR006140">
    <property type="entry name" value="D-isomer_DH_NAD-bd"/>
</dbReference>
<keyword evidence="6 9" id="KW-0520">NAD</keyword>
<evidence type="ECO:0000256" key="5">
    <source>
        <dbReference type="ARBA" id="ARBA00023002"/>
    </source>
</evidence>
<comment type="catalytic activity">
    <reaction evidence="7">
        <text>(R)-2-hydroxyglutarate + NAD(+) = 2-oxoglutarate + NADH + H(+)</text>
        <dbReference type="Rhea" id="RHEA:49612"/>
        <dbReference type="ChEBI" id="CHEBI:15378"/>
        <dbReference type="ChEBI" id="CHEBI:15801"/>
        <dbReference type="ChEBI" id="CHEBI:16810"/>
        <dbReference type="ChEBI" id="CHEBI:57540"/>
        <dbReference type="ChEBI" id="CHEBI:57945"/>
        <dbReference type="EC" id="1.1.1.399"/>
    </reaction>
</comment>
<dbReference type="EMBL" id="RGOB01000030">
    <property type="protein sequence ID" value="NCU53005.1"/>
    <property type="molecule type" value="Genomic_DNA"/>
</dbReference>
<protein>
    <recommendedName>
        <fullName evidence="4 9">D-3-phosphoglycerate dehydrogenase</fullName>
        <ecNumber evidence="9">1.1.1.95</ecNumber>
    </recommendedName>
</protein>
<evidence type="ECO:0000256" key="8">
    <source>
        <dbReference type="ARBA" id="ARBA00048731"/>
    </source>
</evidence>
<evidence type="ECO:0000313" key="14">
    <source>
        <dbReference type="Proteomes" id="UP000572953"/>
    </source>
</evidence>
<keyword evidence="9" id="KW-0028">Amino-acid biosynthesis</keyword>
<accession>A0A845SA60</accession>
<dbReference type="Gene3D" id="3.30.1330.90">
    <property type="entry name" value="D-3-phosphoglycerate dehydrogenase, domain 3"/>
    <property type="match status" value="1"/>
</dbReference>
<organism evidence="13 14">
    <name type="scientific">Candidatus Fonsibacter lacus</name>
    <dbReference type="NCBI Taxonomy" id="2576439"/>
    <lineage>
        <taxon>Bacteria</taxon>
        <taxon>Pseudomonadati</taxon>
        <taxon>Pseudomonadota</taxon>
        <taxon>Alphaproteobacteria</taxon>
        <taxon>Candidatus Pelagibacterales</taxon>
        <taxon>Candidatus Pelagibacterales incertae sedis</taxon>
        <taxon>Candidatus Fonsibacter</taxon>
    </lineage>
</organism>
<dbReference type="SUPFAM" id="SSF55021">
    <property type="entry name" value="ACT-like"/>
    <property type="match status" value="1"/>
</dbReference>
<dbReference type="Gene3D" id="3.40.50.720">
    <property type="entry name" value="NAD(P)-binding Rossmann-like Domain"/>
    <property type="match status" value="2"/>
</dbReference>
<dbReference type="InterPro" id="IPR006139">
    <property type="entry name" value="D-isomer_2_OHA_DH_cat_dom"/>
</dbReference>
<dbReference type="InterPro" id="IPR029009">
    <property type="entry name" value="ASB_dom_sf"/>
</dbReference>
<dbReference type="CDD" id="cd04902">
    <property type="entry name" value="ACT_3PGDH-xct"/>
    <property type="match status" value="1"/>
</dbReference>
<dbReference type="InterPro" id="IPR045865">
    <property type="entry name" value="ACT-like_dom_sf"/>
</dbReference>
<dbReference type="PROSITE" id="PS00671">
    <property type="entry name" value="D_2_HYDROXYACID_DH_3"/>
    <property type="match status" value="1"/>
</dbReference>
<dbReference type="UniPathway" id="UPA00135">
    <property type="reaction ID" value="UER00196"/>
</dbReference>
<dbReference type="Gene3D" id="3.30.70.260">
    <property type="match status" value="1"/>
</dbReference>
<dbReference type="PROSITE" id="PS00065">
    <property type="entry name" value="D_2_HYDROXYACID_DH_1"/>
    <property type="match status" value="1"/>
</dbReference>
<evidence type="ECO:0000256" key="1">
    <source>
        <dbReference type="ARBA" id="ARBA00003800"/>
    </source>
</evidence>
<dbReference type="NCBIfam" id="TIGR01327">
    <property type="entry name" value="PGDH"/>
    <property type="match status" value="1"/>
</dbReference>
<dbReference type="GO" id="GO:0051287">
    <property type="term" value="F:NAD binding"/>
    <property type="evidence" value="ECO:0007669"/>
    <property type="project" value="UniProtKB-UniRule"/>
</dbReference>
<evidence type="ECO:0000313" key="12">
    <source>
        <dbReference type="EMBL" id="NCU53005.1"/>
    </source>
</evidence>
<dbReference type="PROSITE" id="PS00670">
    <property type="entry name" value="D_2_HYDROXYACID_DH_2"/>
    <property type="match status" value="1"/>
</dbReference>
<dbReference type="Pfam" id="PF01842">
    <property type="entry name" value="ACT"/>
    <property type="match status" value="1"/>
</dbReference>
<dbReference type="InterPro" id="IPR029752">
    <property type="entry name" value="D-isomer_DH_CS1"/>
</dbReference>
<dbReference type="Pfam" id="PF02826">
    <property type="entry name" value="2-Hacid_dh_C"/>
    <property type="match status" value="1"/>
</dbReference>
<evidence type="ECO:0000256" key="3">
    <source>
        <dbReference type="ARBA" id="ARBA00005854"/>
    </source>
</evidence>
<dbReference type="PROSITE" id="PS51671">
    <property type="entry name" value="ACT"/>
    <property type="match status" value="1"/>
</dbReference>
<dbReference type="Pfam" id="PF19304">
    <property type="entry name" value="PGDH_inter"/>
    <property type="match status" value="1"/>
</dbReference>
<comment type="catalytic activity">
    <reaction evidence="8 9">
        <text>(2R)-3-phosphoglycerate + NAD(+) = 3-phosphooxypyruvate + NADH + H(+)</text>
        <dbReference type="Rhea" id="RHEA:12641"/>
        <dbReference type="ChEBI" id="CHEBI:15378"/>
        <dbReference type="ChEBI" id="CHEBI:18110"/>
        <dbReference type="ChEBI" id="CHEBI:57540"/>
        <dbReference type="ChEBI" id="CHEBI:57945"/>
        <dbReference type="ChEBI" id="CHEBI:58272"/>
        <dbReference type="EC" id="1.1.1.95"/>
    </reaction>
</comment>
<gene>
    <name evidence="11" type="ORF">EBV32_03350</name>
    <name evidence="13" type="ORF">EBV78_02165</name>
    <name evidence="12" type="ORF">EBX74_01680</name>
</gene>
<evidence type="ECO:0000313" key="11">
    <source>
        <dbReference type="EMBL" id="NBN88110.1"/>
    </source>
</evidence>
<dbReference type="EMBL" id="RGET01000049">
    <property type="protein sequence ID" value="NBN88110.1"/>
    <property type="molecule type" value="Genomic_DNA"/>
</dbReference>